<dbReference type="CDD" id="cd01304">
    <property type="entry name" value="FMDH_A"/>
    <property type="match status" value="1"/>
</dbReference>
<dbReference type="Proteomes" id="UP000275137">
    <property type="component" value="Unassembled WGS sequence"/>
</dbReference>
<protein>
    <submittedName>
        <fullName evidence="2">Formylmethanofuran dehydrogenase subunit A</fullName>
    </submittedName>
</protein>
<dbReference type="PANTHER" id="PTHR11647:SF1">
    <property type="entry name" value="COLLAPSIN RESPONSE MEDIATOR PROTEIN"/>
    <property type="match status" value="1"/>
</dbReference>
<dbReference type="InterPro" id="IPR032466">
    <property type="entry name" value="Metal_Hydrolase"/>
</dbReference>
<dbReference type="SUPFAM" id="SSF51338">
    <property type="entry name" value="Composite domain of metallo-dependent hydrolases"/>
    <property type="match status" value="2"/>
</dbReference>
<name>A0A3N0UXW8_9PROT</name>
<dbReference type="InterPro" id="IPR012027">
    <property type="entry name" value="Formylmethanofuran_DH_asu"/>
</dbReference>
<dbReference type="InterPro" id="IPR013108">
    <property type="entry name" value="Amidohydro_3"/>
</dbReference>
<sequence>MLTKLTGGRVYDPAHGIDGQVMDLYIRDGRLIARPGDDEKISKEYDLRGKVVMAGAIDMHTHIGGGKVNIARMMLPEDHRADPVAHSELCRAGCGHVAPSTLTTGYRYAEMGYTAGFEPAILPVNARQAHLEMGDTPIIDKGGYAMLGSDDYFLRMLTAKKDQNAINDYVAWTLHASQAIGIKVVNPGGISAFKFNQRALDLDAQHAYYQVSPRDVLKSLSRAVHELGIAHPLHVHANNLGVPGNLDTTLKTMGASEGYPLHLTHIQFHSYGTEGDRKFSSGAAAIAEAINQHQHISADVGQILFGQTVTASGDSMRQHANAGLANPNKSVIMDIECDAGCGVVPFKYRDQNFVNALQWAIGLEIFLLVDDPWRIFLTTDHPNGAPFTSYPHLIRLLMDKSFRNDMFTKLNLDAQAMSTLAGINREYSLYEIAIMTRAGAAKLVGLHDRGHLGVGAAADITVYTEDADREKMFSKPDYVFKDGTLVVRNGQVVQVTWGSTHTVRPEFDRSVEQDLRGHFDRYHTMKLDHVKVSDDEIAEGGRGRVQVQPCLGRREKTR</sequence>
<accession>A0A3N0UXW8</accession>
<evidence type="ECO:0000313" key="2">
    <source>
        <dbReference type="EMBL" id="ROH85387.1"/>
    </source>
</evidence>
<keyword evidence="3" id="KW-1185">Reference proteome</keyword>
<dbReference type="Gene3D" id="2.30.40.10">
    <property type="entry name" value="Urease, subunit C, domain 1"/>
    <property type="match status" value="1"/>
</dbReference>
<evidence type="ECO:0000259" key="1">
    <source>
        <dbReference type="Pfam" id="PF07969"/>
    </source>
</evidence>
<dbReference type="InterPro" id="IPR050378">
    <property type="entry name" value="Metallo-dep_Hydrolases_sf"/>
</dbReference>
<evidence type="ECO:0000313" key="3">
    <source>
        <dbReference type="Proteomes" id="UP000275137"/>
    </source>
</evidence>
<feature type="domain" description="Amidohydrolase 3" evidence="1">
    <location>
        <begin position="44"/>
        <end position="493"/>
    </location>
</feature>
<dbReference type="AlphaFoldDB" id="A0A3N0UXW8"/>
<dbReference type="SUPFAM" id="SSF51556">
    <property type="entry name" value="Metallo-dependent hydrolases"/>
    <property type="match status" value="1"/>
</dbReference>
<organism evidence="2 3">
    <name type="scientific">Pseudomethylobacillus aquaticus</name>
    <dbReference type="NCBI Taxonomy" id="2676064"/>
    <lineage>
        <taxon>Bacteria</taxon>
        <taxon>Pseudomonadati</taxon>
        <taxon>Pseudomonadota</taxon>
        <taxon>Betaproteobacteria</taxon>
        <taxon>Nitrosomonadales</taxon>
        <taxon>Methylophilaceae</taxon>
        <taxon>Pseudomethylobacillus</taxon>
    </lineage>
</organism>
<reference evidence="2 3" key="1">
    <citation type="submission" date="2018-10" db="EMBL/GenBank/DDBJ databases">
        <authorList>
            <person name="Chen W.-M."/>
        </authorList>
    </citation>
    <scope>NUCLEOTIDE SEQUENCE [LARGE SCALE GENOMIC DNA]</scope>
    <source>
        <strain evidence="2 3">H-5</strain>
    </source>
</reference>
<dbReference type="PIRSF" id="PIRSF006453">
    <property type="entry name" value="FwdA"/>
    <property type="match status" value="1"/>
</dbReference>
<gene>
    <name evidence="2" type="ORF">ED236_10940</name>
</gene>
<dbReference type="RefSeq" id="WP_123238040.1">
    <property type="nucleotide sequence ID" value="NZ_RJVP01000006.1"/>
</dbReference>
<dbReference type="Pfam" id="PF07969">
    <property type="entry name" value="Amidohydro_3"/>
    <property type="match status" value="1"/>
</dbReference>
<dbReference type="InterPro" id="IPR011059">
    <property type="entry name" value="Metal-dep_hydrolase_composite"/>
</dbReference>
<dbReference type="NCBIfam" id="TIGR03121">
    <property type="entry name" value="one_C_dehyd_A"/>
    <property type="match status" value="1"/>
</dbReference>
<dbReference type="EMBL" id="RJVP01000006">
    <property type="protein sequence ID" value="ROH85387.1"/>
    <property type="molecule type" value="Genomic_DNA"/>
</dbReference>
<proteinExistence type="predicted"/>
<comment type="caution">
    <text evidence="2">The sequence shown here is derived from an EMBL/GenBank/DDBJ whole genome shotgun (WGS) entry which is preliminary data.</text>
</comment>
<dbReference type="PANTHER" id="PTHR11647">
    <property type="entry name" value="HYDRANTOINASE/DIHYDROPYRIMIDINASE FAMILY MEMBER"/>
    <property type="match status" value="1"/>
</dbReference>
<dbReference type="GO" id="GO:0016810">
    <property type="term" value="F:hydrolase activity, acting on carbon-nitrogen (but not peptide) bonds"/>
    <property type="evidence" value="ECO:0007669"/>
    <property type="project" value="InterPro"/>
</dbReference>